<dbReference type="AlphaFoldDB" id="A0A6P7TR72"/>
<feature type="compositionally biased region" description="Polar residues" evidence="1">
    <location>
        <begin position="1"/>
        <end position="12"/>
    </location>
</feature>
<reference evidence="3" key="1">
    <citation type="submission" date="2025-08" db="UniProtKB">
        <authorList>
            <consortium name="RefSeq"/>
        </authorList>
    </citation>
    <scope>IDENTIFICATION</scope>
</reference>
<evidence type="ECO:0000313" key="2">
    <source>
        <dbReference type="Proteomes" id="UP000515154"/>
    </source>
</evidence>
<dbReference type="PANTHER" id="PTHR23227">
    <property type="entry name" value="BUCENTAUR RELATED"/>
    <property type="match status" value="1"/>
</dbReference>
<dbReference type="RefSeq" id="XP_029654283.1">
    <property type="nucleotide sequence ID" value="XM_029798423.1"/>
</dbReference>
<evidence type="ECO:0000256" key="1">
    <source>
        <dbReference type="SAM" id="MobiDB-lite"/>
    </source>
</evidence>
<dbReference type="InterPro" id="IPR027124">
    <property type="entry name" value="Swc5/CFDP1/2"/>
</dbReference>
<dbReference type="KEGG" id="osn:115227667"/>
<organism evidence="2 3">
    <name type="scientific">Octopus sinensis</name>
    <name type="common">East Asian common octopus</name>
    <dbReference type="NCBI Taxonomy" id="2607531"/>
    <lineage>
        <taxon>Eukaryota</taxon>
        <taxon>Metazoa</taxon>
        <taxon>Spiralia</taxon>
        <taxon>Lophotrochozoa</taxon>
        <taxon>Mollusca</taxon>
        <taxon>Cephalopoda</taxon>
        <taxon>Coleoidea</taxon>
        <taxon>Octopodiformes</taxon>
        <taxon>Octopoda</taxon>
        <taxon>Incirrata</taxon>
        <taxon>Octopodidae</taxon>
        <taxon>Octopus</taxon>
    </lineage>
</organism>
<protein>
    <submittedName>
        <fullName evidence="3">Craniofacial development protein 2-like</fullName>
    </submittedName>
</protein>
<dbReference type="PANTHER" id="PTHR23227:SF85">
    <property type="entry name" value="CRANIOFACIAL DEVELOPMENT PROTEIN 2"/>
    <property type="match status" value="1"/>
</dbReference>
<dbReference type="CDD" id="cd09076">
    <property type="entry name" value="L1-EN"/>
    <property type="match status" value="1"/>
</dbReference>
<keyword evidence="2" id="KW-1185">Reference proteome</keyword>
<proteinExistence type="predicted"/>
<feature type="compositionally biased region" description="Basic and acidic residues" evidence="1">
    <location>
        <begin position="18"/>
        <end position="35"/>
    </location>
</feature>
<gene>
    <name evidence="3" type="primary">LOC115227667</name>
</gene>
<sequence>MDQKCKNSNMMVPNSGDPRLRDTTLATGEEHKDNHNSGGIDDADGTNPSGHLPADVATSELRSLRCIKVTKIGTWNVRGMNIGKLDTINKEMNRLNIDILGVSEVHWTGNGFFNSGDHTMYFSGNNKTRQHGVGFVLYKKISKCVESYQTMSDRVITIRIKAKLNNITLLQIYAPTADAEEDEIEQFYAEIQGAIEETSRADVVYILGEFNAKIGERAEADIVGKFGLGERNEAGDRLVQFCQEQHMRLTTTWFQQPRRLYT</sequence>
<accession>A0A6P7TR72</accession>
<feature type="region of interest" description="Disordered" evidence="1">
    <location>
        <begin position="1"/>
        <end position="55"/>
    </location>
</feature>
<dbReference type="SUPFAM" id="SSF56219">
    <property type="entry name" value="DNase I-like"/>
    <property type="match status" value="1"/>
</dbReference>
<dbReference type="Proteomes" id="UP000515154">
    <property type="component" value="Unplaced"/>
</dbReference>
<evidence type="ECO:0000313" key="3">
    <source>
        <dbReference type="RefSeq" id="XP_029654283.1"/>
    </source>
</evidence>
<dbReference type="Gene3D" id="3.60.10.10">
    <property type="entry name" value="Endonuclease/exonuclease/phosphatase"/>
    <property type="match status" value="1"/>
</dbReference>
<dbReference type="InterPro" id="IPR036691">
    <property type="entry name" value="Endo/exonu/phosph_ase_sf"/>
</dbReference>
<name>A0A6P7TR72_9MOLL</name>